<dbReference type="InterPro" id="IPR010071">
    <property type="entry name" value="AA_adenyl_dom"/>
</dbReference>
<dbReference type="SMART" id="SM00823">
    <property type="entry name" value="PKS_PP"/>
    <property type="match status" value="2"/>
</dbReference>
<dbReference type="InterPro" id="IPR045851">
    <property type="entry name" value="AMP-bd_C_sf"/>
</dbReference>
<feature type="domain" description="Carrier" evidence="7">
    <location>
        <begin position="2501"/>
        <end position="2576"/>
    </location>
</feature>
<dbReference type="InterPro" id="IPR016039">
    <property type="entry name" value="Thiolase-like"/>
</dbReference>
<dbReference type="SUPFAM" id="SSF55048">
    <property type="entry name" value="Probable ACP-binding domain of malonyl-CoA ACP transacylase"/>
    <property type="match status" value="1"/>
</dbReference>
<comment type="similarity">
    <text evidence="5">In the C-terminal section; belongs to the NRP synthetase family.</text>
</comment>
<protein>
    <recommendedName>
        <fullName evidence="11">Amino acid adenylation domain-containing protein</fullName>
    </recommendedName>
</protein>
<dbReference type="InterPro" id="IPR023213">
    <property type="entry name" value="CAT-like_dom_sf"/>
</dbReference>
<dbReference type="InterPro" id="IPR025110">
    <property type="entry name" value="AMP-bd_C"/>
</dbReference>
<dbReference type="InterPro" id="IPR001242">
    <property type="entry name" value="Condensation_dom"/>
</dbReference>
<dbReference type="InterPro" id="IPR000873">
    <property type="entry name" value="AMP-dep_synth/lig_dom"/>
</dbReference>
<dbReference type="PROSITE" id="PS00606">
    <property type="entry name" value="KS3_1"/>
    <property type="match status" value="1"/>
</dbReference>
<evidence type="ECO:0000256" key="5">
    <source>
        <dbReference type="ARBA" id="ARBA00029443"/>
    </source>
</evidence>
<feature type="region of interest" description="Disordered" evidence="6">
    <location>
        <begin position="1514"/>
        <end position="1534"/>
    </location>
</feature>
<dbReference type="Pfam" id="PF00109">
    <property type="entry name" value="ketoacyl-synt"/>
    <property type="match status" value="1"/>
</dbReference>
<dbReference type="Proteomes" id="UP001342631">
    <property type="component" value="Unassembled WGS sequence"/>
</dbReference>
<feature type="compositionally biased region" description="Basic and acidic residues" evidence="6">
    <location>
        <begin position="2575"/>
        <end position="2590"/>
    </location>
</feature>
<dbReference type="Gene3D" id="3.30.559.10">
    <property type="entry name" value="Chloramphenicol acetyltransferase-like domain"/>
    <property type="match status" value="1"/>
</dbReference>
<dbReference type="InterPro" id="IPR049490">
    <property type="entry name" value="C883_1060-like_KR_N"/>
</dbReference>
<dbReference type="Gene3D" id="3.30.70.3290">
    <property type="match status" value="1"/>
</dbReference>
<dbReference type="CDD" id="cd00833">
    <property type="entry name" value="PKS"/>
    <property type="match status" value="1"/>
</dbReference>
<dbReference type="SUPFAM" id="SSF53901">
    <property type="entry name" value="Thiolase-like"/>
    <property type="match status" value="1"/>
</dbReference>
<dbReference type="Gene3D" id="3.30.70.250">
    <property type="entry name" value="Malonyl-CoA ACP transacylase, ACP-binding"/>
    <property type="match status" value="1"/>
</dbReference>
<feature type="region of interest" description="Disordered" evidence="6">
    <location>
        <begin position="2575"/>
        <end position="2597"/>
    </location>
</feature>
<evidence type="ECO:0000313" key="10">
    <source>
        <dbReference type="Proteomes" id="UP001342631"/>
    </source>
</evidence>
<comment type="caution">
    <text evidence="9">The sequence shown here is derived from an EMBL/GenBank/DDBJ whole genome shotgun (WGS) entry which is preliminary data.</text>
</comment>
<evidence type="ECO:0000313" key="9">
    <source>
        <dbReference type="EMBL" id="GMU10232.1"/>
    </source>
</evidence>
<dbReference type="Gene3D" id="3.40.50.720">
    <property type="entry name" value="NAD(P)-binding Rossmann-like Domain"/>
    <property type="match status" value="1"/>
</dbReference>
<feature type="domain" description="Ketosynthase family 3 (KS3)" evidence="8">
    <location>
        <begin position="8"/>
        <end position="434"/>
    </location>
</feature>
<dbReference type="Gene3D" id="3.30.559.30">
    <property type="entry name" value="Nonribosomal peptide synthetase, condensation domain"/>
    <property type="match status" value="1"/>
</dbReference>
<dbReference type="InterPro" id="IPR050091">
    <property type="entry name" value="PKS_NRPS_Biosynth_Enz"/>
</dbReference>
<dbReference type="SMART" id="SM00827">
    <property type="entry name" value="PKS_AT"/>
    <property type="match status" value="1"/>
</dbReference>
<dbReference type="Pfam" id="PF00501">
    <property type="entry name" value="AMP-binding"/>
    <property type="match status" value="1"/>
</dbReference>
<dbReference type="InterPro" id="IPR016035">
    <property type="entry name" value="Acyl_Trfase/lysoPLipase"/>
</dbReference>
<dbReference type="InterPro" id="IPR014031">
    <property type="entry name" value="Ketoacyl_synth_C"/>
</dbReference>
<dbReference type="Gene3D" id="3.40.47.10">
    <property type="match status" value="1"/>
</dbReference>
<evidence type="ECO:0000256" key="4">
    <source>
        <dbReference type="ARBA" id="ARBA00022679"/>
    </source>
</evidence>
<dbReference type="Pfam" id="PF22621">
    <property type="entry name" value="CurL-like_PKS_C"/>
    <property type="match status" value="1"/>
</dbReference>
<dbReference type="InterPro" id="IPR013968">
    <property type="entry name" value="PKS_KR"/>
</dbReference>
<keyword evidence="10" id="KW-1185">Reference proteome</keyword>
<dbReference type="InterPro" id="IPR016036">
    <property type="entry name" value="Malonyl_transacylase_ACP-bd"/>
</dbReference>
<name>A0ABQ6R1X4_9BACT</name>
<dbReference type="SUPFAM" id="SSF52777">
    <property type="entry name" value="CoA-dependent acyltransferases"/>
    <property type="match status" value="2"/>
</dbReference>
<dbReference type="PANTHER" id="PTHR43775">
    <property type="entry name" value="FATTY ACID SYNTHASE"/>
    <property type="match status" value="1"/>
</dbReference>
<dbReference type="InterPro" id="IPR006162">
    <property type="entry name" value="Ppantetheine_attach_site"/>
</dbReference>
<evidence type="ECO:0000256" key="1">
    <source>
        <dbReference type="ARBA" id="ARBA00001957"/>
    </source>
</evidence>
<reference evidence="9 10" key="1">
    <citation type="journal article" date="2024" name="Arch. Microbiol.">
        <title>Corallococcus caeni sp. nov., a novel myxobacterium isolated from activated sludge.</title>
        <authorList>
            <person name="Tomita S."/>
            <person name="Nakai R."/>
            <person name="Kuroda K."/>
            <person name="Kurashita H."/>
            <person name="Hatamoto M."/>
            <person name="Yamaguchi T."/>
            <person name="Narihiro T."/>
        </authorList>
    </citation>
    <scope>NUCLEOTIDE SEQUENCE [LARGE SCALE GENOMIC DNA]</scope>
    <source>
        <strain evidence="9 10">NO1</strain>
    </source>
</reference>
<feature type="domain" description="Carrier" evidence="7">
    <location>
        <begin position="1435"/>
        <end position="1510"/>
    </location>
</feature>
<dbReference type="Pfam" id="PF08659">
    <property type="entry name" value="KR"/>
    <property type="match status" value="1"/>
</dbReference>
<dbReference type="Gene3D" id="2.30.38.10">
    <property type="entry name" value="Luciferase, Domain 3"/>
    <property type="match status" value="1"/>
</dbReference>
<dbReference type="InterPro" id="IPR009081">
    <property type="entry name" value="PP-bd_ACP"/>
</dbReference>
<dbReference type="InterPro" id="IPR020806">
    <property type="entry name" value="PKS_PP-bd"/>
</dbReference>
<dbReference type="InterPro" id="IPR014030">
    <property type="entry name" value="Ketoacyl_synth_N"/>
</dbReference>
<evidence type="ECO:0000256" key="2">
    <source>
        <dbReference type="ARBA" id="ARBA00022450"/>
    </source>
</evidence>
<accession>A0ABQ6R1X4</accession>
<evidence type="ECO:0000259" key="7">
    <source>
        <dbReference type="PROSITE" id="PS50075"/>
    </source>
</evidence>
<dbReference type="Gene3D" id="3.40.50.980">
    <property type="match status" value="2"/>
</dbReference>
<dbReference type="InterPro" id="IPR020845">
    <property type="entry name" value="AMP-binding_CS"/>
</dbReference>
<dbReference type="PROSITE" id="PS50075">
    <property type="entry name" value="CARRIER"/>
    <property type="match status" value="2"/>
</dbReference>
<dbReference type="InterPro" id="IPR001227">
    <property type="entry name" value="Ac_transferase_dom_sf"/>
</dbReference>
<dbReference type="SUPFAM" id="SSF56801">
    <property type="entry name" value="Acetyl-CoA synthetase-like"/>
    <property type="match status" value="1"/>
</dbReference>
<keyword evidence="2" id="KW-0596">Phosphopantetheine</keyword>
<keyword evidence="3" id="KW-0597">Phosphoprotein</keyword>
<evidence type="ECO:0000259" key="8">
    <source>
        <dbReference type="PROSITE" id="PS52004"/>
    </source>
</evidence>
<dbReference type="SUPFAM" id="SSF47336">
    <property type="entry name" value="ACP-like"/>
    <property type="match status" value="2"/>
</dbReference>
<dbReference type="InterPro" id="IPR036291">
    <property type="entry name" value="NAD(P)-bd_dom_sf"/>
</dbReference>
<dbReference type="CDD" id="cd12115">
    <property type="entry name" value="A_NRPS_Sfm_like"/>
    <property type="match status" value="1"/>
</dbReference>
<dbReference type="Pfam" id="PF00550">
    <property type="entry name" value="PP-binding"/>
    <property type="match status" value="2"/>
</dbReference>
<dbReference type="InterPro" id="IPR020841">
    <property type="entry name" value="PKS_Beta-ketoAc_synthase_dom"/>
</dbReference>
<dbReference type="EMBL" id="BTTX01000007">
    <property type="protein sequence ID" value="GMU10232.1"/>
    <property type="molecule type" value="Genomic_DNA"/>
</dbReference>
<dbReference type="Pfam" id="PF00668">
    <property type="entry name" value="Condensation"/>
    <property type="match status" value="1"/>
</dbReference>
<organism evidence="9 10">
    <name type="scientific">Corallococcus caeni</name>
    <dbReference type="NCBI Taxonomy" id="3082388"/>
    <lineage>
        <taxon>Bacteria</taxon>
        <taxon>Pseudomonadati</taxon>
        <taxon>Myxococcota</taxon>
        <taxon>Myxococcia</taxon>
        <taxon>Myxococcales</taxon>
        <taxon>Cystobacterineae</taxon>
        <taxon>Myxococcaceae</taxon>
        <taxon>Corallococcus</taxon>
    </lineage>
</organism>
<dbReference type="SMART" id="SM00822">
    <property type="entry name" value="PKS_KR"/>
    <property type="match status" value="1"/>
</dbReference>
<dbReference type="Pfam" id="PF02801">
    <property type="entry name" value="Ketoacyl-synt_C"/>
    <property type="match status" value="1"/>
</dbReference>
<evidence type="ECO:0008006" key="11">
    <source>
        <dbReference type="Google" id="ProtNLM"/>
    </source>
</evidence>
<dbReference type="Pfam" id="PF00698">
    <property type="entry name" value="Acyl_transf_1"/>
    <property type="match status" value="1"/>
</dbReference>
<dbReference type="PROSITE" id="PS00012">
    <property type="entry name" value="PHOSPHOPANTETHEINE"/>
    <property type="match status" value="1"/>
</dbReference>
<dbReference type="InterPro" id="IPR057326">
    <property type="entry name" value="KR_dom"/>
</dbReference>
<dbReference type="InterPro" id="IPR018201">
    <property type="entry name" value="Ketoacyl_synth_AS"/>
</dbReference>
<dbReference type="PROSITE" id="PS00455">
    <property type="entry name" value="AMP_BINDING"/>
    <property type="match status" value="1"/>
</dbReference>
<sequence>MDTSDNFSHEVAIIGMSGRFPGARSVDALWENLCSGAESISFFSDAELAAAGVDASVRGRPDYVPARGVLADIEQFDASFFGLAPREATTMDPQQRLFLECAAEVLDRAGHGAPAPDNRTSVFAGVSTNTYLLNNLCTNAEVMTTVDSYELMLGNDKDFVATRVAYKLGLRGPSLTVQTACSTSLVAVHLAAQSLANGECDMALAGGGCIRVPQASGYVFEPEGILSPDGHCRTFDAKAQGTVSGNGVGVVLLKRLSDALNDGDTVYAVIKGSAINNDGALKPGFTAPSVDGQAEAIAEALAMADVEASSISYVEAHGTATPMGDPIELAALKRAFRSSSRATCALGSVKSNLGHLDAAAGVTGLIKTALALHHRKLPPSLHYSAPNPQLGLEGSPFYVNAALKDWQPPAGVPRRAGVSAFGIGGTNAHVILEEAPAPESSEPLISAGTPQVLVLSAKTASALESATAQLASHLQAHPEPPLADVAFTLQVGRRLLPHRRFLVASDALQASQLLQAPLPSVFDESDDRPVVFMFPGGGAQYALMGHSLYASLPLFRDTVDRCASLLLPLLGQDLRAVLYPEASRADACASLLRQPRLGLPALFVTSYALAQQWLAWGLKPQALIGHSLGEYVAACLAGVFSLKDALALVCLRGRLFERLPAGSMLSVALSEADVLPLLGGSLSLAAVNAPSLCVVSGPTDSIAQLAERLRASSVEHREIAIDVAAHSSMVEPLLAEFTRALSSLSLQPPSLPFLSNVSGTWITSSEATSPDYWARHLRQTVRFASGVQTALASLPSPLFLEVGPGQTLSRLSHLSTRSHPGAVVLSSMRHPQEEADDVHVLLSSLGRAWLSGVPISWTAVHSAPPRRALLPTYPYERQRFWVEPGRASLASALADPLRKQSRVEDWFYLPSWKRSLPPAASVSPSRRCLVFVDSLGLASALVSRLEALGHSVVSVSMGAEYQRNGPRSFTLNPTIRGDYERLLTALQVREQPLDTVVHCWSVTGGEPAVREERAHFEHTQERGYYSLLFLAQALDTLGFDKPLRIEVVSNRLCDVTALEPAWPEKATLLGPCKVIPQEFPHISCRCIDLVIPDGGISPSSTLVGQLLTELEARAAEPVVAYRGPQRWVQAYEPLRLEAAAQPGPVLRQHGTYLITGGLGGVGLLLAEHLARTVQARLVLVGRTGLPSRELWPEWRAQHPSDEPTCQRIRKLQELEALGAEVLVLSADVANVDAMRSALSQATGRFGPLHGVIHAAGITHGTSIFSPLRDVGLQESASQFQPKVHGLYVLDTLLRDSALDFCVLLSSNASVLGGLGFVAYSAANLFVDAFAARQNKRGGTPWISTNWDGWQVQQPNPRAQVSTSMDRYTMTAPEALDAFQRILSRGLGCGQLVVSTGDLQARLALWLQRDAALPGAAESAASAPHARPHLKTPYAAPSTPVEKQLAHIWQELLGVEQVGLHDNFFELGGHSLLGTRVASRVRDAFQVTLPLRSLFQSPTVGQLATLIQQHLAKQVDREAPVGPTEKASTPGSIRPREQGASALPLSFAQERLWFIDQLLPDSPLYVIPLAVRLTGALDVTALTHSLRTVVQRHEGLRTTFQLVDGRPVQVIAPDQDVPLPLTDLRSLSADARATEMARHTQDFALRPFDLKQGPLLRSCLLRLADDSHLWLLSMHHVVADGWSLGVLIQEVATLYAAALRGQPDALPPLPIQYADYALWQRERLQGPARQSLLDYWTHQLADVPTILELPTDFPRPAIATTRGALHPFQLPAELTASLKALSREEGVTLFMSLMAAFQILLQRYCAKDDFVVGTPIANRTRSETEALIGCFINTLPIRANLSGQPSFRALLRRVQATCLEAYAHQELPFEHLVDALHLSRDLSHTPLIQVLFILQNAPMRSLGLPGVTLEVEGTDTVTAKFDLTLSLQETGDSIRGFLEYNTDLFATETIARLAEQFSTLLTGAVASPDARLSELPVLPEAERQRLLVELNATATPYPLELSLPSLFFAQAARTPDATALFTSQTQLSFRTLSERVCRLAHHLRLLGVGPEVTVGVFLQRSDELVTSLLAILCAGGAYVPLDPAYPSERLALMLEDSRAGLVLSHSALRDRLPPGAHHALCLDEVADEVASRPSSPPPLRLFPDNLAYLIYTSGSTGRPKAVAISHRSAAAMLFWARDCFSPEERSGVLASTSVCFDLSVFELFVPLCFGGSVVLADNALQLPSHPAASHVTLLNTVPSALSELLRGAGLPSSVRTVNLAGEPLPRALVSRAFQVPTLQRLFNLYGPSEDTTYSTWALLDADATGTPPIGRAIANSQVYLLDRFGQPTPFGVPGEVFLGGEGLARGYLGQPALTAERFVPNPFSTSPGARLYRTGDLARWRADGQLEFLGRNDNQVKLRGFRIELGEIEAALARQPGVREVAVLVREDVPGDKRLVAYLVLALEAPSVSELRRTLQQLLPGYMVPAHLLPLDALPLTPNGKLDRRALPAPDARPSLDTGFIAPQSALEVQLASAWQSVLRLDKVGIHDNFFDLGGNSLLMVQLHAQLREALKLDVPLVELFQAPTIRSLAKLLSRDGSEQPSLEKHQERATKQKQVMDQQKRLLMRMKEGKKNG</sequence>
<dbReference type="CDD" id="cd19531">
    <property type="entry name" value="LCL_NRPS-like"/>
    <property type="match status" value="1"/>
</dbReference>
<dbReference type="PANTHER" id="PTHR43775:SF51">
    <property type="entry name" value="INACTIVE PHENOLPHTHIOCEROL SYNTHESIS POLYKETIDE SYNTHASE TYPE I PKS1-RELATED"/>
    <property type="match status" value="1"/>
</dbReference>
<dbReference type="SUPFAM" id="SSF52151">
    <property type="entry name" value="FabD/lysophospholipase-like"/>
    <property type="match status" value="1"/>
</dbReference>
<evidence type="ECO:0000256" key="6">
    <source>
        <dbReference type="SAM" id="MobiDB-lite"/>
    </source>
</evidence>
<dbReference type="RefSeq" id="WP_338281307.1">
    <property type="nucleotide sequence ID" value="NZ_BTTX01000007.1"/>
</dbReference>
<dbReference type="SUPFAM" id="SSF51735">
    <property type="entry name" value="NAD(P)-binding Rossmann-fold domains"/>
    <property type="match status" value="2"/>
</dbReference>
<dbReference type="Gene3D" id="3.30.300.30">
    <property type="match status" value="1"/>
</dbReference>
<dbReference type="InterPro" id="IPR014043">
    <property type="entry name" value="Acyl_transferase_dom"/>
</dbReference>
<dbReference type="Gene3D" id="1.10.1200.10">
    <property type="entry name" value="ACP-like"/>
    <property type="match status" value="2"/>
</dbReference>
<dbReference type="Pfam" id="PF21394">
    <property type="entry name" value="Beta-ketacyl_N"/>
    <property type="match status" value="1"/>
</dbReference>
<dbReference type="CDD" id="cd08953">
    <property type="entry name" value="KR_2_SDR_x"/>
    <property type="match status" value="1"/>
</dbReference>
<dbReference type="PROSITE" id="PS52004">
    <property type="entry name" value="KS3_2"/>
    <property type="match status" value="1"/>
</dbReference>
<dbReference type="InterPro" id="IPR036736">
    <property type="entry name" value="ACP-like_sf"/>
</dbReference>
<keyword evidence="4" id="KW-0808">Transferase</keyword>
<dbReference type="Pfam" id="PF13193">
    <property type="entry name" value="AMP-binding_C"/>
    <property type="match status" value="1"/>
</dbReference>
<dbReference type="NCBIfam" id="TIGR01733">
    <property type="entry name" value="AA-adenyl-dom"/>
    <property type="match status" value="1"/>
</dbReference>
<comment type="cofactor">
    <cofactor evidence="1">
        <name>pantetheine 4'-phosphate</name>
        <dbReference type="ChEBI" id="CHEBI:47942"/>
    </cofactor>
</comment>
<evidence type="ECO:0000256" key="3">
    <source>
        <dbReference type="ARBA" id="ARBA00022553"/>
    </source>
</evidence>
<dbReference type="SMART" id="SM00825">
    <property type="entry name" value="PKS_KS"/>
    <property type="match status" value="1"/>
</dbReference>
<dbReference type="Gene3D" id="3.40.366.10">
    <property type="entry name" value="Malonyl-Coenzyme A Acyl Carrier Protein, domain 2"/>
    <property type="match status" value="1"/>
</dbReference>
<proteinExistence type="inferred from homology"/>
<gene>
    <name evidence="9" type="ORF">ASNO1_64860</name>
</gene>